<dbReference type="Proteomes" id="UP000190162">
    <property type="component" value="Unassembled WGS sequence"/>
</dbReference>
<feature type="domain" description="Teneurin-like YD-shell" evidence="3">
    <location>
        <begin position="783"/>
        <end position="874"/>
    </location>
</feature>
<dbReference type="RefSeq" id="WP_078753163.1">
    <property type="nucleotide sequence ID" value="NZ_FUXU01000039.1"/>
</dbReference>
<name>A0A1T4UZU6_9GAMM</name>
<feature type="domain" description="Teneurin-like YD-shell" evidence="3">
    <location>
        <begin position="545"/>
        <end position="721"/>
    </location>
</feature>
<dbReference type="InterPro" id="IPR006530">
    <property type="entry name" value="YD"/>
</dbReference>
<sequence>MSRFNLACRGLFTALTLSTLSTISTTATAMNCEHPMVSMPSYGHHSPLNLGYGGISLNKTADLLLNVTDIQGAAYDKATGQIIFYGQSAPALPKLNISDMAVAVQSLYGLKGKSPQYPGVSINTEPSSNPNTVKVRYDGALENTTFGHTLYEADRILKGLTMRLDNQSGQPMHANASGYKSFSKRFFEEALPTSYFWLNGSYKGPDTTVIMETADDSARWVDHYNNQTSLFGSQRIWIEPGSVRGYTDPETQTLTFDPVTMKVLVAGSSGVNPANRNFALWMEQNYDAVANQYPVFHELKRLGKITAIVKWIQDNDIPLDLSMFSDFEPDRGHIPTETTKREVVNDVIIFGVHGLEGQTVFSLSGGVTYHLDNTNYAQVTQQQAVAIMDNALTQRPKDTNLHWTFNHAGQQYTAIAQTLERSRKDGNFIWAGTDTTFPTRGNLSLSFGRYYNSFSVRDEGLGMGWHVTPLGLRFSGEPLALTVNNQPIEGHFEFVMRTGAQEAAFTLLGVTDDRKLVYRAELGKTRIVYTPSTQIYEVLLPSGSINFNAAGQLTTVSDGGGQQLTYEYASFAGKVRLAAIRHSGGRAITLTYTQSGYLQTAATPARLQPTYSLTTGGQLREVRIGGVTQASFRYDTEGRLQEVMGPDGKTLAKADYDIYKRAHQVAKGTRDISPQTQAFDLGARKSTVTASNGFEQTLYYDDAFRPLTGTDALNRASHYRYESTFGPSRHMDAKGHQTDLSYDALGNLNRITNAQGQSLRAMYNAGHQPILTANASGIGEHFIYDDVGRLTERYHHVVADITEAGDLSGAFNYDPQNKTQYTYNSDGQLASLTNAIGHTWTYGYNTDGQVIDVVQPDGKTLTYQYDQWGRLESVSNRLATLKTLSYDELDRVISVTTPSGSVYYEYDDAHRLTQSIDANGNATQFYWHDTLLTQLTDTTGADTDYSYDAMGALSSLTRPNGAARHKYYDKAGRLVRIVEGLCCLNRWN</sequence>
<dbReference type="Pfam" id="PF25023">
    <property type="entry name" value="TEN_YD-shell"/>
    <property type="match status" value="2"/>
</dbReference>
<keyword evidence="1" id="KW-0677">Repeat</keyword>
<protein>
    <submittedName>
        <fullName evidence="4">YD repeat-containing protein</fullName>
    </submittedName>
</protein>
<reference evidence="5" key="1">
    <citation type="submission" date="2017-02" db="EMBL/GenBank/DDBJ databases">
        <authorList>
            <person name="Varghese N."/>
            <person name="Submissions S."/>
        </authorList>
    </citation>
    <scope>NUCLEOTIDE SEQUENCE [LARGE SCALE GENOMIC DNA]</scope>
    <source>
        <strain evidence="5">DSM 22720</strain>
    </source>
</reference>
<dbReference type="EMBL" id="FUXU01000039">
    <property type="protein sequence ID" value="SKA58202.1"/>
    <property type="molecule type" value="Genomic_DNA"/>
</dbReference>
<gene>
    <name evidence="4" type="ORF">SAMN02745132_02887</name>
</gene>
<evidence type="ECO:0000256" key="1">
    <source>
        <dbReference type="ARBA" id="ARBA00022737"/>
    </source>
</evidence>
<dbReference type="InterPro" id="IPR050708">
    <property type="entry name" value="T6SS_VgrG/RHS"/>
</dbReference>
<evidence type="ECO:0000256" key="2">
    <source>
        <dbReference type="SAM" id="SignalP"/>
    </source>
</evidence>
<dbReference type="Gene3D" id="2.180.10.10">
    <property type="entry name" value="RHS repeat-associated core"/>
    <property type="match status" value="2"/>
</dbReference>
<proteinExistence type="predicted"/>
<evidence type="ECO:0000259" key="3">
    <source>
        <dbReference type="Pfam" id="PF25023"/>
    </source>
</evidence>
<organism evidence="4 5">
    <name type="scientific">Enterovibrio nigricans DSM 22720</name>
    <dbReference type="NCBI Taxonomy" id="1121868"/>
    <lineage>
        <taxon>Bacteria</taxon>
        <taxon>Pseudomonadati</taxon>
        <taxon>Pseudomonadota</taxon>
        <taxon>Gammaproteobacteria</taxon>
        <taxon>Vibrionales</taxon>
        <taxon>Vibrionaceae</taxon>
        <taxon>Enterovibrio</taxon>
    </lineage>
</organism>
<feature type="signal peptide" evidence="2">
    <location>
        <begin position="1"/>
        <end position="29"/>
    </location>
</feature>
<dbReference type="PANTHER" id="PTHR32305">
    <property type="match status" value="1"/>
</dbReference>
<dbReference type="NCBIfam" id="TIGR01643">
    <property type="entry name" value="YD_repeat_2x"/>
    <property type="match status" value="3"/>
</dbReference>
<dbReference type="InterPro" id="IPR056823">
    <property type="entry name" value="TEN-like_YD-shell"/>
</dbReference>
<dbReference type="Pfam" id="PF05593">
    <property type="entry name" value="RHS_repeat"/>
    <property type="match status" value="2"/>
</dbReference>
<dbReference type="InterPro" id="IPR031325">
    <property type="entry name" value="RHS_repeat"/>
</dbReference>
<evidence type="ECO:0000313" key="4">
    <source>
        <dbReference type="EMBL" id="SKA58202.1"/>
    </source>
</evidence>
<dbReference type="AlphaFoldDB" id="A0A1T4UZU6"/>
<evidence type="ECO:0000313" key="5">
    <source>
        <dbReference type="Proteomes" id="UP000190162"/>
    </source>
</evidence>
<dbReference type="PANTHER" id="PTHR32305:SF15">
    <property type="entry name" value="PROTEIN RHSA-RELATED"/>
    <property type="match status" value="1"/>
</dbReference>
<dbReference type="OrthoDB" id="9816400at2"/>
<keyword evidence="5" id="KW-1185">Reference proteome</keyword>
<feature type="chain" id="PRO_5013114954" evidence="2">
    <location>
        <begin position="30"/>
        <end position="988"/>
    </location>
</feature>
<accession>A0A1T4UZU6</accession>
<keyword evidence="2" id="KW-0732">Signal</keyword>